<dbReference type="AlphaFoldDB" id="A0A9Q1BQN8"/>
<protein>
    <submittedName>
        <fullName evidence="1">Uncharacterized protein</fullName>
    </submittedName>
</protein>
<dbReference type="EMBL" id="JAIZAY010000013">
    <property type="protein sequence ID" value="KAJ8031097.1"/>
    <property type="molecule type" value="Genomic_DNA"/>
</dbReference>
<gene>
    <name evidence="1" type="ORF">HOLleu_27710</name>
</gene>
<name>A0A9Q1BQN8_HOLLE</name>
<comment type="caution">
    <text evidence="1">The sequence shown here is derived from an EMBL/GenBank/DDBJ whole genome shotgun (WGS) entry which is preliminary data.</text>
</comment>
<dbReference type="OrthoDB" id="10362847at2759"/>
<sequence>MNMAKEAFQASVSPMSKIALQNACEYFRTTIFPRERRRIYLVYKVDNCNKRVYKKLGDVCCWKCVGKGRHVLNPDCNGTPPEDCDVIQEQRRRARPEKLLID</sequence>
<evidence type="ECO:0000313" key="1">
    <source>
        <dbReference type="EMBL" id="KAJ8031097.1"/>
    </source>
</evidence>
<reference evidence="1" key="1">
    <citation type="submission" date="2021-10" db="EMBL/GenBank/DDBJ databases">
        <title>Tropical sea cucumber genome reveals ecological adaptation and Cuvierian tubules defense mechanism.</title>
        <authorList>
            <person name="Chen T."/>
        </authorList>
    </citation>
    <scope>NUCLEOTIDE SEQUENCE</scope>
    <source>
        <strain evidence="1">Nanhai2018</strain>
        <tissue evidence="1">Muscle</tissue>
    </source>
</reference>
<organism evidence="1 2">
    <name type="scientific">Holothuria leucospilota</name>
    <name type="common">Black long sea cucumber</name>
    <name type="synonym">Mertensiothuria leucospilota</name>
    <dbReference type="NCBI Taxonomy" id="206669"/>
    <lineage>
        <taxon>Eukaryota</taxon>
        <taxon>Metazoa</taxon>
        <taxon>Echinodermata</taxon>
        <taxon>Eleutherozoa</taxon>
        <taxon>Echinozoa</taxon>
        <taxon>Holothuroidea</taxon>
        <taxon>Aspidochirotacea</taxon>
        <taxon>Aspidochirotida</taxon>
        <taxon>Holothuriidae</taxon>
        <taxon>Holothuria</taxon>
    </lineage>
</organism>
<keyword evidence="2" id="KW-1185">Reference proteome</keyword>
<dbReference type="Proteomes" id="UP001152320">
    <property type="component" value="Chromosome 13"/>
</dbReference>
<proteinExistence type="predicted"/>
<accession>A0A9Q1BQN8</accession>
<evidence type="ECO:0000313" key="2">
    <source>
        <dbReference type="Proteomes" id="UP001152320"/>
    </source>
</evidence>